<name>A0A9P4IG55_9PEZI</name>
<dbReference type="Proteomes" id="UP000799772">
    <property type="component" value="Unassembled WGS sequence"/>
</dbReference>
<keyword evidence="3" id="KW-1185">Reference proteome</keyword>
<dbReference type="OrthoDB" id="5299849at2759"/>
<sequence length="181" mass="20719">MAIVSSFTLIKLVALFHGIVGFYLIFAPNIIAEHNFVWMMGEALGLRSSDKPETADFTTLSGPISFLAVLFCYFAALDFCMTPPIVEEEQARNYWTRSTPLRLALLFMFSCYIYLTKEGGLLGSKHHAWGHTPSPGDYLRNRVIFTWAFTQMLALFWVYALLGEESKQVAERQAERRMREE</sequence>
<proteinExistence type="predicted"/>
<keyword evidence="1" id="KW-0812">Transmembrane</keyword>
<feature type="transmembrane region" description="Helical" evidence="1">
    <location>
        <begin position="98"/>
        <end position="115"/>
    </location>
</feature>
<dbReference type="Pfam" id="PF10311">
    <property type="entry name" value="Ilm1"/>
    <property type="match status" value="1"/>
</dbReference>
<comment type="caution">
    <text evidence="2">The sequence shown here is derived from an EMBL/GenBank/DDBJ whole genome shotgun (WGS) entry which is preliminary data.</text>
</comment>
<evidence type="ECO:0008006" key="4">
    <source>
        <dbReference type="Google" id="ProtNLM"/>
    </source>
</evidence>
<dbReference type="PANTHER" id="PTHR28029">
    <property type="entry name" value="PROTEIN ILM1"/>
    <property type="match status" value="1"/>
</dbReference>
<accession>A0A9P4IG55</accession>
<keyword evidence="1" id="KW-1133">Transmembrane helix</keyword>
<organism evidence="2 3">
    <name type="scientific">Rhizodiscina lignyota</name>
    <dbReference type="NCBI Taxonomy" id="1504668"/>
    <lineage>
        <taxon>Eukaryota</taxon>
        <taxon>Fungi</taxon>
        <taxon>Dikarya</taxon>
        <taxon>Ascomycota</taxon>
        <taxon>Pezizomycotina</taxon>
        <taxon>Dothideomycetes</taxon>
        <taxon>Pleosporomycetidae</taxon>
        <taxon>Aulographales</taxon>
        <taxon>Rhizodiscinaceae</taxon>
        <taxon>Rhizodiscina</taxon>
    </lineage>
</organism>
<keyword evidence="1" id="KW-0472">Membrane</keyword>
<dbReference type="AlphaFoldDB" id="A0A9P4IG55"/>
<feature type="transmembrane region" description="Helical" evidence="1">
    <location>
        <begin position="64"/>
        <end position="86"/>
    </location>
</feature>
<feature type="transmembrane region" description="Helical" evidence="1">
    <location>
        <begin position="12"/>
        <end position="31"/>
    </location>
</feature>
<protein>
    <recommendedName>
        <fullName evidence="4">Increased loss of mitochondrial DNA protein 1</fullName>
    </recommendedName>
</protein>
<evidence type="ECO:0000256" key="1">
    <source>
        <dbReference type="SAM" id="Phobius"/>
    </source>
</evidence>
<dbReference type="InterPro" id="IPR018815">
    <property type="entry name" value="Incr_loss_mito_DNA_1"/>
</dbReference>
<feature type="transmembrane region" description="Helical" evidence="1">
    <location>
        <begin position="144"/>
        <end position="162"/>
    </location>
</feature>
<evidence type="ECO:0000313" key="2">
    <source>
        <dbReference type="EMBL" id="KAF2099007.1"/>
    </source>
</evidence>
<gene>
    <name evidence="2" type="ORF">NA57DRAFT_56637</name>
</gene>
<dbReference type="EMBL" id="ML978126">
    <property type="protein sequence ID" value="KAF2099007.1"/>
    <property type="molecule type" value="Genomic_DNA"/>
</dbReference>
<evidence type="ECO:0000313" key="3">
    <source>
        <dbReference type="Proteomes" id="UP000799772"/>
    </source>
</evidence>
<reference evidence="2" key="1">
    <citation type="journal article" date="2020" name="Stud. Mycol.">
        <title>101 Dothideomycetes genomes: a test case for predicting lifestyles and emergence of pathogens.</title>
        <authorList>
            <person name="Haridas S."/>
            <person name="Albert R."/>
            <person name="Binder M."/>
            <person name="Bloem J."/>
            <person name="Labutti K."/>
            <person name="Salamov A."/>
            <person name="Andreopoulos B."/>
            <person name="Baker S."/>
            <person name="Barry K."/>
            <person name="Bills G."/>
            <person name="Bluhm B."/>
            <person name="Cannon C."/>
            <person name="Castanera R."/>
            <person name="Culley D."/>
            <person name="Daum C."/>
            <person name="Ezra D."/>
            <person name="Gonzalez J."/>
            <person name="Henrissat B."/>
            <person name="Kuo A."/>
            <person name="Liang C."/>
            <person name="Lipzen A."/>
            <person name="Lutzoni F."/>
            <person name="Magnuson J."/>
            <person name="Mondo S."/>
            <person name="Nolan M."/>
            <person name="Ohm R."/>
            <person name="Pangilinan J."/>
            <person name="Park H.-J."/>
            <person name="Ramirez L."/>
            <person name="Alfaro M."/>
            <person name="Sun H."/>
            <person name="Tritt A."/>
            <person name="Yoshinaga Y."/>
            <person name="Zwiers L.-H."/>
            <person name="Turgeon B."/>
            <person name="Goodwin S."/>
            <person name="Spatafora J."/>
            <person name="Crous P."/>
            <person name="Grigoriev I."/>
        </authorList>
    </citation>
    <scope>NUCLEOTIDE SEQUENCE</scope>
    <source>
        <strain evidence="2">CBS 133067</strain>
    </source>
</reference>
<dbReference type="PANTHER" id="PTHR28029:SF1">
    <property type="entry name" value="PROTEIN ILM1"/>
    <property type="match status" value="1"/>
</dbReference>